<feature type="region of interest" description="Disordered" evidence="1">
    <location>
        <begin position="404"/>
        <end position="434"/>
    </location>
</feature>
<dbReference type="InterPro" id="IPR032675">
    <property type="entry name" value="LRR_dom_sf"/>
</dbReference>
<comment type="caution">
    <text evidence="2">The sequence shown here is derived from an EMBL/GenBank/DDBJ whole genome shotgun (WGS) entry which is preliminary data.</text>
</comment>
<keyword evidence="3" id="KW-1185">Reference proteome</keyword>
<feature type="compositionally biased region" description="Basic and acidic residues" evidence="1">
    <location>
        <begin position="404"/>
        <end position="420"/>
    </location>
</feature>
<dbReference type="Proteomes" id="UP000683000">
    <property type="component" value="Unassembled WGS sequence"/>
</dbReference>
<dbReference type="OrthoDB" id="3171058at2759"/>
<reference evidence="2" key="1">
    <citation type="submission" date="2021-03" db="EMBL/GenBank/DDBJ databases">
        <title>Evolutionary innovations through gain and loss of genes in the ectomycorrhizal Boletales.</title>
        <authorList>
            <person name="Wu G."/>
            <person name="Miyauchi S."/>
            <person name="Morin E."/>
            <person name="Yang Z.-L."/>
            <person name="Xu J."/>
            <person name="Martin F.M."/>
        </authorList>
    </citation>
    <scope>NUCLEOTIDE SEQUENCE</scope>
    <source>
        <strain evidence="2">BR01</strain>
    </source>
</reference>
<name>A0A8I2YRA3_9AGAM</name>
<gene>
    <name evidence="2" type="ORF">JVT61DRAFT_15432</name>
</gene>
<evidence type="ECO:0000313" key="2">
    <source>
        <dbReference type="EMBL" id="KAG6377614.1"/>
    </source>
</evidence>
<evidence type="ECO:0000256" key="1">
    <source>
        <dbReference type="SAM" id="MobiDB-lite"/>
    </source>
</evidence>
<accession>A0A8I2YRA3</accession>
<protein>
    <submittedName>
        <fullName evidence="2">Uncharacterized protein</fullName>
    </submittedName>
</protein>
<dbReference type="EMBL" id="JAGFBS010000009">
    <property type="protein sequence ID" value="KAG6377614.1"/>
    <property type="molecule type" value="Genomic_DNA"/>
</dbReference>
<proteinExistence type="predicted"/>
<organism evidence="2 3">
    <name type="scientific">Boletus reticuloceps</name>
    <dbReference type="NCBI Taxonomy" id="495285"/>
    <lineage>
        <taxon>Eukaryota</taxon>
        <taxon>Fungi</taxon>
        <taxon>Dikarya</taxon>
        <taxon>Basidiomycota</taxon>
        <taxon>Agaricomycotina</taxon>
        <taxon>Agaricomycetes</taxon>
        <taxon>Agaricomycetidae</taxon>
        <taxon>Boletales</taxon>
        <taxon>Boletineae</taxon>
        <taxon>Boletaceae</taxon>
        <taxon>Boletoideae</taxon>
        <taxon>Boletus</taxon>
    </lineage>
</organism>
<evidence type="ECO:0000313" key="3">
    <source>
        <dbReference type="Proteomes" id="UP000683000"/>
    </source>
</evidence>
<sequence>MSPPPPLPVEVWRHIFSLLIRVPDAFRSDRLDPFSESRRADVYWTVAPSTRIAFLLVSKDWYSMVSELIHEHIHLTCSKQVVIFADRLEHSKTNDGVRALGSLTRRVDVQLHNLHPDDARHLARLLRCTPNLEIFVNSNFYMSLTPSAQTILPATQTPTEVIQALLMTCAHSLYRVEWTCNESPGWSDLMDLLRELPGLRSLTLTNIYGSLPKKTRQDHLILPNLKTFILGDSPSFSHASLGNVPLNTLLLMLSKSPDQLPCLQRLEGFSPFSPDFLRTHGHRIRTVRTVAYTPLLPEIIAKCPNLETFVTIFPHQQLENFYHPTLRRIGIFPISEDIVGVPVQIFTAYIMKPLEDLMCQIEESNLPKLRQIRIRNTGTLAGVVEHAVFIKKWRQHWSSRGVRFDDKDGNPFQSDIRDEGGDNLVVHGPESKHA</sequence>
<dbReference type="Gene3D" id="3.80.10.10">
    <property type="entry name" value="Ribonuclease Inhibitor"/>
    <property type="match status" value="1"/>
</dbReference>
<dbReference type="AlphaFoldDB" id="A0A8I2YRA3"/>